<organism evidence="1">
    <name type="scientific">hydrothermal vent metagenome</name>
    <dbReference type="NCBI Taxonomy" id="652676"/>
    <lineage>
        <taxon>unclassified sequences</taxon>
        <taxon>metagenomes</taxon>
        <taxon>ecological metagenomes</taxon>
    </lineage>
</organism>
<dbReference type="EMBL" id="UOEU01000023">
    <property type="protein sequence ID" value="VAW30036.1"/>
    <property type="molecule type" value="Genomic_DNA"/>
</dbReference>
<feature type="non-terminal residue" evidence="1">
    <location>
        <position position="1"/>
    </location>
</feature>
<gene>
    <name evidence="1" type="ORF">MNBD_CHLOROFLEXI01-2929</name>
</gene>
<protein>
    <submittedName>
        <fullName evidence="1">Uncharacterized protein</fullName>
    </submittedName>
</protein>
<evidence type="ECO:0000313" key="1">
    <source>
        <dbReference type="EMBL" id="VAW30036.1"/>
    </source>
</evidence>
<proteinExistence type="predicted"/>
<reference evidence="1" key="1">
    <citation type="submission" date="2018-06" db="EMBL/GenBank/DDBJ databases">
        <authorList>
            <person name="Zhirakovskaya E."/>
        </authorList>
    </citation>
    <scope>NUCLEOTIDE SEQUENCE</scope>
</reference>
<sequence length="32" mass="3680">YQDEAKQLFEIALKDEAASVKARVRNILKKGF</sequence>
<accession>A0A3B0VDJ2</accession>
<name>A0A3B0VDJ2_9ZZZZ</name>
<dbReference type="AlphaFoldDB" id="A0A3B0VDJ2"/>